<reference evidence="2" key="2">
    <citation type="journal article" date="2017" name="Nat. Plants">
        <title>The Aegilops tauschii genome reveals multiple impacts of transposons.</title>
        <authorList>
            <person name="Zhao G."/>
            <person name="Zou C."/>
            <person name="Li K."/>
            <person name="Wang K."/>
            <person name="Li T."/>
            <person name="Gao L."/>
            <person name="Zhang X."/>
            <person name="Wang H."/>
            <person name="Yang Z."/>
            <person name="Liu X."/>
            <person name="Jiang W."/>
            <person name="Mao L."/>
            <person name="Kong X."/>
            <person name="Jiao Y."/>
            <person name="Jia J."/>
        </authorList>
    </citation>
    <scope>NUCLEOTIDE SEQUENCE [LARGE SCALE GENOMIC DNA]</scope>
    <source>
        <strain evidence="2">cv. AL8/78</strain>
    </source>
</reference>
<dbReference type="EnsemblPlants" id="AET2Gv20670400.18">
    <property type="protein sequence ID" value="AET2Gv20670400.18"/>
    <property type="gene ID" value="AET2Gv20670400"/>
</dbReference>
<proteinExistence type="predicted"/>
<evidence type="ECO:0000313" key="1">
    <source>
        <dbReference type="EnsemblPlants" id="AET2Gv20670400.18"/>
    </source>
</evidence>
<evidence type="ECO:0000313" key="2">
    <source>
        <dbReference type="Proteomes" id="UP000015105"/>
    </source>
</evidence>
<sequence length="74" mass="8161">RPGLVLAQKLVGAPLPLIKCDHCPRMVVRRVSTTPKYSGWVFIKCLNDGVCVFLASICALDLTSCANFKFYCVL</sequence>
<name>A0A453BY41_AEGTS</name>
<reference evidence="2" key="1">
    <citation type="journal article" date="2014" name="Science">
        <title>Ancient hybridizations among the ancestral genomes of bread wheat.</title>
        <authorList>
            <consortium name="International Wheat Genome Sequencing Consortium,"/>
            <person name="Marcussen T."/>
            <person name="Sandve S.R."/>
            <person name="Heier L."/>
            <person name="Spannagl M."/>
            <person name="Pfeifer M."/>
            <person name="Jakobsen K.S."/>
            <person name="Wulff B.B."/>
            <person name="Steuernagel B."/>
            <person name="Mayer K.F."/>
            <person name="Olsen O.A."/>
        </authorList>
    </citation>
    <scope>NUCLEOTIDE SEQUENCE [LARGE SCALE GENOMIC DNA]</scope>
    <source>
        <strain evidence="2">cv. AL8/78</strain>
    </source>
</reference>
<organism evidence="1 2">
    <name type="scientific">Aegilops tauschii subsp. strangulata</name>
    <name type="common">Goatgrass</name>
    <dbReference type="NCBI Taxonomy" id="200361"/>
    <lineage>
        <taxon>Eukaryota</taxon>
        <taxon>Viridiplantae</taxon>
        <taxon>Streptophyta</taxon>
        <taxon>Embryophyta</taxon>
        <taxon>Tracheophyta</taxon>
        <taxon>Spermatophyta</taxon>
        <taxon>Magnoliopsida</taxon>
        <taxon>Liliopsida</taxon>
        <taxon>Poales</taxon>
        <taxon>Poaceae</taxon>
        <taxon>BOP clade</taxon>
        <taxon>Pooideae</taxon>
        <taxon>Triticodae</taxon>
        <taxon>Triticeae</taxon>
        <taxon>Triticinae</taxon>
        <taxon>Aegilops</taxon>
    </lineage>
</organism>
<accession>A0A453BY41</accession>
<dbReference type="AlphaFoldDB" id="A0A453BY41"/>
<dbReference type="Proteomes" id="UP000015105">
    <property type="component" value="Chromosome 2D"/>
</dbReference>
<reference evidence="1" key="3">
    <citation type="journal article" date="2017" name="Nature">
        <title>Genome sequence of the progenitor of the wheat D genome Aegilops tauschii.</title>
        <authorList>
            <person name="Luo M.C."/>
            <person name="Gu Y.Q."/>
            <person name="Puiu D."/>
            <person name="Wang H."/>
            <person name="Twardziok S.O."/>
            <person name="Deal K.R."/>
            <person name="Huo N."/>
            <person name="Zhu T."/>
            <person name="Wang L."/>
            <person name="Wang Y."/>
            <person name="McGuire P.E."/>
            <person name="Liu S."/>
            <person name="Long H."/>
            <person name="Ramasamy R.K."/>
            <person name="Rodriguez J.C."/>
            <person name="Van S.L."/>
            <person name="Yuan L."/>
            <person name="Wang Z."/>
            <person name="Xia Z."/>
            <person name="Xiao L."/>
            <person name="Anderson O.D."/>
            <person name="Ouyang S."/>
            <person name="Liang Y."/>
            <person name="Zimin A.V."/>
            <person name="Pertea G."/>
            <person name="Qi P."/>
            <person name="Bennetzen J.L."/>
            <person name="Dai X."/>
            <person name="Dawson M.W."/>
            <person name="Muller H.G."/>
            <person name="Kugler K."/>
            <person name="Rivarola-Duarte L."/>
            <person name="Spannagl M."/>
            <person name="Mayer K.F.X."/>
            <person name="Lu F.H."/>
            <person name="Bevan M.W."/>
            <person name="Leroy P."/>
            <person name="Li P."/>
            <person name="You F.M."/>
            <person name="Sun Q."/>
            <person name="Liu Z."/>
            <person name="Lyons E."/>
            <person name="Wicker T."/>
            <person name="Salzberg S.L."/>
            <person name="Devos K.M."/>
            <person name="Dvorak J."/>
        </authorList>
    </citation>
    <scope>NUCLEOTIDE SEQUENCE [LARGE SCALE GENOMIC DNA]</scope>
    <source>
        <strain evidence="1">cv. AL8/78</strain>
    </source>
</reference>
<reference evidence="1" key="5">
    <citation type="journal article" date="2021" name="G3 (Bethesda)">
        <title>Aegilops tauschii genome assembly Aet v5.0 features greater sequence contiguity and improved annotation.</title>
        <authorList>
            <person name="Wang L."/>
            <person name="Zhu T."/>
            <person name="Rodriguez J.C."/>
            <person name="Deal K.R."/>
            <person name="Dubcovsky J."/>
            <person name="McGuire P.E."/>
            <person name="Lux T."/>
            <person name="Spannagl M."/>
            <person name="Mayer K.F.X."/>
            <person name="Baldrich P."/>
            <person name="Meyers B.C."/>
            <person name="Huo N."/>
            <person name="Gu Y.Q."/>
            <person name="Zhou H."/>
            <person name="Devos K.M."/>
            <person name="Bennetzen J.L."/>
            <person name="Unver T."/>
            <person name="Budak H."/>
            <person name="Gulick P.J."/>
            <person name="Galiba G."/>
            <person name="Kalapos B."/>
            <person name="Nelson D.R."/>
            <person name="Li P."/>
            <person name="You F.M."/>
            <person name="Luo M.C."/>
            <person name="Dvorak J."/>
        </authorList>
    </citation>
    <scope>NUCLEOTIDE SEQUENCE [LARGE SCALE GENOMIC DNA]</scope>
    <source>
        <strain evidence="1">cv. AL8/78</strain>
    </source>
</reference>
<dbReference type="Gramene" id="AET2Gv20670400.18">
    <property type="protein sequence ID" value="AET2Gv20670400.18"/>
    <property type="gene ID" value="AET2Gv20670400"/>
</dbReference>
<keyword evidence="2" id="KW-1185">Reference proteome</keyword>
<reference evidence="1" key="4">
    <citation type="submission" date="2019-03" db="UniProtKB">
        <authorList>
            <consortium name="EnsemblPlants"/>
        </authorList>
    </citation>
    <scope>IDENTIFICATION</scope>
</reference>
<protein>
    <submittedName>
        <fullName evidence="1">Uncharacterized protein</fullName>
    </submittedName>
</protein>